<gene>
    <name evidence="1" type="ORF">RR46_06614</name>
</gene>
<reference evidence="1 2" key="1">
    <citation type="journal article" date="2015" name="Nat. Commun.">
        <title>Outbred genome sequencing and CRISPR/Cas9 gene editing in butterflies.</title>
        <authorList>
            <person name="Li X."/>
            <person name="Fan D."/>
            <person name="Zhang W."/>
            <person name="Liu G."/>
            <person name="Zhang L."/>
            <person name="Zhao L."/>
            <person name="Fang X."/>
            <person name="Chen L."/>
            <person name="Dong Y."/>
            <person name="Chen Y."/>
            <person name="Ding Y."/>
            <person name="Zhao R."/>
            <person name="Feng M."/>
            <person name="Zhu Y."/>
            <person name="Feng Y."/>
            <person name="Jiang X."/>
            <person name="Zhu D."/>
            <person name="Xiang H."/>
            <person name="Feng X."/>
            <person name="Li S."/>
            <person name="Wang J."/>
            <person name="Zhang G."/>
            <person name="Kronforst M.R."/>
            <person name="Wang W."/>
        </authorList>
    </citation>
    <scope>NUCLEOTIDE SEQUENCE [LARGE SCALE GENOMIC DNA]</scope>
    <source>
        <strain evidence="1">Ya'a_city_454_Px</strain>
        <tissue evidence="1">Whole body</tissue>
    </source>
</reference>
<dbReference type="AlphaFoldDB" id="A0A194PME7"/>
<dbReference type="EMBL" id="KQ459600">
    <property type="protein sequence ID" value="KPI94163.1"/>
    <property type="molecule type" value="Genomic_DNA"/>
</dbReference>
<proteinExistence type="predicted"/>
<dbReference type="SUPFAM" id="SSF52799">
    <property type="entry name" value="(Phosphotyrosine protein) phosphatases II"/>
    <property type="match status" value="1"/>
</dbReference>
<dbReference type="Gene3D" id="3.90.190.10">
    <property type="entry name" value="Protein tyrosine phosphatase superfamily"/>
    <property type="match status" value="1"/>
</dbReference>
<organism evidence="1 2">
    <name type="scientific">Papilio xuthus</name>
    <name type="common">Asian swallowtail butterfly</name>
    <dbReference type="NCBI Taxonomy" id="66420"/>
    <lineage>
        <taxon>Eukaryota</taxon>
        <taxon>Metazoa</taxon>
        <taxon>Ecdysozoa</taxon>
        <taxon>Arthropoda</taxon>
        <taxon>Hexapoda</taxon>
        <taxon>Insecta</taxon>
        <taxon>Pterygota</taxon>
        <taxon>Neoptera</taxon>
        <taxon>Endopterygota</taxon>
        <taxon>Lepidoptera</taxon>
        <taxon>Glossata</taxon>
        <taxon>Ditrysia</taxon>
        <taxon>Papilionoidea</taxon>
        <taxon>Papilionidae</taxon>
        <taxon>Papilioninae</taxon>
        <taxon>Papilio</taxon>
    </lineage>
</organism>
<accession>A0A194PME7</accession>
<name>A0A194PME7_PAPXU</name>
<sequence length="93" mass="10600">MVTFWTSRLKLDPVRWLAGQSSSTPAMQVKHVEENNIWDITQLLLRIPNIGAVLDLTNTARYYNPKNFEAVGVLHKKIFIPGRAIPPEEKVSE</sequence>
<evidence type="ECO:0000313" key="1">
    <source>
        <dbReference type="EMBL" id="KPI94163.1"/>
    </source>
</evidence>
<dbReference type="Proteomes" id="UP000053268">
    <property type="component" value="Unassembled WGS sequence"/>
</dbReference>
<dbReference type="InterPro" id="IPR029021">
    <property type="entry name" value="Prot-tyrosine_phosphatase-like"/>
</dbReference>
<evidence type="ECO:0000313" key="2">
    <source>
        <dbReference type="Proteomes" id="UP000053268"/>
    </source>
</evidence>
<protein>
    <submittedName>
        <fullName evidence="1">Tyrosine-protein phosphatase</fullName>
    </submittedName>
</protein>
<keyword evidence="2" id="KW-1185">Reference proteome</keyword>